<dbReference type="InterPro" id="IPR027256">
    <property type="entry name" value="P-typ_ATPase_IB"/>
</dbReference>
<feature type="transmembrane region" description="Helical" evidence="11">
    <location>
        <begin position="236"/>
        <end position="257"/>
    </location>
</feature>
<dbReference type="GO" id="GO:0055070">
    <property type="term" value="P:copper ion homeostasis"/>
    <property type="evidence" value="ECO:0007669"/>
    <property type="project" value="TreeGrafter"/>
</dbReference>
<accession>M0DL36</accession>
<name>M0DL36_9EURY</name>
<dbReference type="GO" id="GO:0005507">
    <property type="term" value="F:copper ion binding"/>
    <property type="evidence" value="ECO:0007669"/>
    <property type="project" value="TreeGrafter"/>
</dbReference>
<evidence type="ECO:0000256" key="11">
    <source>
        <dbReference type="SAM" id="Phobius"/>
    </source>
</evidence>
<keyword evidence="6" id="KW-0067">ATP-binding</keyword>
<dbReference type="InterPro" id="IPR006121">
    <property type="entry name" value="HMA_dom"/>
</dbReference>
<evidence type="ECO:0000313" key="14">
    <source>
        <dbReference type="Proteomes" id="UP000011514"/>
    </source>
</evidence>
<dbReference type="InterPro" id="IPR018303">
    <property type="entry name" value="ATPase_P-typ_P_site"/>
</dbReference>
<dbReference type="InterPro" id="IPR036412">
    <property type="entry name" value="HAD-like_sf"/>
</dbReference>
<dbReference type="InterPro" id="IPR023214">
    <property type="entry name" value="HAD_sf"/>
</dbReference>
<evidence type="ECO:0000256" key="3">
    <source>
        <dbReference type="ARBA" id="ARBA00022692"/>
    </source>
</evidence>
<dbReference type="SUPFAM" id="SSF81653">
    <property type="entry name" value="Calcium ATPase, transduction domain A"/>
    <property type="match status" value="1"/>
</dbReference>
<feature type="compositionally biased region" description="Basic and acidic residues" evidence="10">
    <location>
        <begin position="65"/>
        <end position="76"/>
    </location>
</feature>
<dbReference type="NCBIfam" id="TIGR01494">
    <property type="entry name" value="ATPase_P-type"/>
    <property type="match status" value="2"/>
</dbReference>
<dbReference type="NCBIfam" id="TIGR01525">
    <property type="entry name" value="ATPase-IB_hvy"/>
    <property type="match status" value="1"/>
</dbReference>
<dbReference type="Gene3D" id="3.40.50.1000">
    <property type="entry name" value="HAD superfamily/HAD-like"/>
    <property type="match status" value="1"/>
</dbReference>
<keyword evidence="5" id="KW-0547">Nucleotide-binding</keyword>
<feature type="transmembrane region" description="Helical" evidence="11">
    <location>
        <begin position="475"/>
        <end position="499"/>
    </location>
</feature>
<dbReference type="Pfam" id="PF00403">
    <property type="entry name" value="HMA"/>
    <property type="match status" value="1"/>
</dbReference>
<dbReference type="SFLD" id="SFLDG00002">
    <property type="entry name" value="C1.7:_P-type_atpase_like"/>
    <property type="match status" value="1"/>
</dbReference>
<feature type="region of interest" description="Disordered" evidence="10">
    <location>
        <begin position="53"/>
        <end position="76"/>
    </location>
</feature>
<keyword evidence="9 11" id="KW-0472">Membrane</keyword>
<dbReference type="GO" id="GO:0016887">
    <property type="term" value="F:ATP hydrolysis activity"/>
    <property type="evidence" value="ECO:0007669"/>
    <property type="project" value="InterPro"/>
</dbReference>
<gene>
    <name evidence="13" type="ORF">C471_15322</name>
</gene>
<dbReference type="InterPro" id="IPR059000">
    <property type="entry name" value="ATPase_P-type_domA"/>
</dbReference>
<dbReference type="InterPro" id="IPR044492">
    <property type="entry name" value="P_typ_ATPase_HD_dom"/>
</dbReference>
<feature type="transmembrane region" description="Helical" evidence="11">
    <location>
        <begin position="445"/>
        <end position="469"/>
    </location>
</feature>
<dbReference type="GO" id="GO:0016020">
    <property type="term" value="C:membrane"/>
    <property type="evidence" value="ECO:0007669"/>
    <property type="project" value="InterPro"/>
</dbReference>
<dbReference type="PRINTS" id="PR00119">
    <property type="entry name" value="CATATPASE"/>
</dbReference>
<evidence type="ECO:0000313" key="13">
    <source>
        <dbReference type="EMBL" id="ELZ36190.1"/>
    </source>
</evidence>
<dbReference type="PROSITE" id="PS00154">
    <property type="entry name" value="ATPASE_E1_E2"/>
    <property type="match status" value="1"/>
</dbReference>
<evidence type="ECO:0000256" key="9">
    <source>
        <dbReference type="ARBA" id="ARBA00023136"/>
    </source>
</evidence>
<evidence type="ECO:0000256" key="10">
    <source>
        <dbReference type="SAM" id="MobiDB-lite"/>
    </source>
</evidence>
<keyword evidence="7" id="KW-1278">Translocase</keyword>
<dbReference type="InterPro" id="IPR023298">
    <property type="entry name" value="ATPase_P-typ_TM_dom_sf"/>
</dbReference>
<dbReference type="InterPro" id="IPR036163">
    <property type="entry name" value="HMA_dom_sf"/>
</dbReference>
<dbReference type="SUPFAM" id="SSF55008">
    <property type="entry name" value="HMA, heavy metal-associated domain"/>
    <property type="match status" value="1"/>
</dbReference>
<evidence type="ECO:0000256" key="1">
    <source>
        <dbReference type="ARBA" id="ARBA00004127"/>
    </source>
</evidence>
<dbReference type="InterPro" id="IPR023299">
    <property type="entry name" value="ATPase_P-typ_cyto_dom_N"/>
</dbReference>
<dbReference type="PATRIC" id="fig|1227484.4.peg.3018"/>
<dbReference type="PANTHER" id="PTHR43520:SF8">
    <property type="entry name" value="P-TYPE CU(+) TRANSPORTER"/>
    <property type="match status" value="1"/>
</dbReference>
<feature type="transmembrane region" description="Helical" evidence="11">
    <location>
        <begin position="293"/>
        <end position="311"/>
    </location>
</feature>
<dbReference type="eggNOG" id="arCOG01576">
    <property type="taxonomic scope" value="Archaea"/>
</dbReference>
<evidence type="ECO:0000256" key="4">
    <source>
        <dbReference type="ARBA" id="ARBA00022723"/>
    </source>
</evidence>
<dbReference type="SUPFAM" id="SSF81665">
    <property type="entry name" value="Calcium ATPase, transmembrane domain M"/>
    <property type="match status" value="1"/>
</dbReference>
<dbReference type="SFLD" id="SFLDF00027">
    <property type="entry name" value="p-type_atpase"/>
    <property type="match status" value="1"/>
</dbReference>
<dbReference type="Gene3D" id="2.70.150.10">
    <property type="entry name" value="Calcium-transporting ATPase, cytoplasmic transduction domain A"/>
    <property type="match status" value="1"/>
</dbReference>
<dbReference type="GO" id="GO:0012505">
    <property type="term" value="C:endomembrane system"/>
    <property type="evidence" value="ECO:0007669"/>
    <property type="project" value="UniProtKB-SubCell"/>
</dbReference>
<dbReference type="GO" id="GO:0005524">
    <property type="term" value="F:ATP binding"/>
    <property type="evidence" value="ECO:0007669"/>
    <property type="project" value="UniProtKB-KW"/>
</dbReference>
<evidence type="ECO:0000256" key="8">
    <source>
        <dbReference type="ARBA" id="ARBA00022989"/>
    </source>
</evidence>
<organism evidence="13 14">
    <name type="scientific">Halorubrum saccharovorum DSM 1137</name>
    <dbReference type="NCBI Taxonomy" id="1227484"/>
    <lineage>
        <taxon>Archaea</taxon>
        <taxon>Methanobacteriati</taxon>
        <taxon>Methanobacteriota</taxon>
        <taxon>Stenosarchaea group</taxon>
        <taxon>Halobacteria</taxon>
        <taxon>Halobacteriales</taxon>
        <taxon>Haloferacaceae</taxon>
        <taxon>Halorubrum</taxon>
    </lineage>
</organism>
<dbReference type="Pfam" id="PF00702">
    <property type="entry name" value="Hydrolase"/>
    <property type="match status" value="1"/>
</dbReference>
<dbReference type="AlphaFoldDB" id="M0DL36"/>
<keyword evidence="8 11" id="KW-1133">Transmembrane helix</keyword>
<feature type="transmembrane region" description="Helical" evidence="11">
    <location>
        <begin position="802"/>
        <end position="820"/>
    </location>
</feature>
<keyword evidence="3 11" id="KW-0812">Transmembrane</keyword>
<keyword evidence="4" id="KW-0479">Metal-binding</keyword>
<proteinExistence type="inferred from homology"/>
<dbReference type="PANTHER" id="PTHR43520">
    <property type="entry name" value="ATP7, ISOFORM B"/>
    <property type="match status" value="1"/>
</dbReference>
<dbReference type="SFLD" id="SFLDS00003">
    <property type="entry name" value="Haloacid_Dehalogenase"/>
    <property type="match status" value="1"/>
</dbReference>
<evidence type="ECO:0000256" key="6">
    <source>
        <dbReference type="ARBA" id="ARBA00022840"/>
    </source>
</evidence>
<dbReference type="SUPFAM" id="SSF56784">
    <property type="entry name" value="HAD-like"/>
    <property type="match status" value="1"/>
</dbReference>
<evidence type="ECO:0000256" key="7">
    <source>
        <dbReference type="ARBA" id="ARBA00022967"/>
    </source>
</evidence>
<dbReference type="Gene3D" id="3.40.1110.10">
    <property type="entry name" value="Calcium-transporting ATPase, cytoplasmic domain N"/>
    <property type="match status" value="1"/>
</dbReference>
<dbReference type="CDD" id="cd00371">
    <property type="entry name" value="HMA"/>
    <property type="match status" value="1"/>
</dbReference>
<comment type="subcellular location">
    <subcellularLocation>
        <location evidence="1">Endomembrane system</location>
        <topology evidence="1">Multi-pass membrane protein</topology>
    </subcellularLocation>
</comment>
<evidence type="ECO:0000256" key="5">
    <source>
        <dbReference type="ARBA" id="ARBA00022741"/>
    </source>
</evidence>
<comment type="similarity">
    <text evidence="2">Belongs to the cation transport ATPase (P-type) (TC 3.A.3) family. Type IB subfamily.</text>
</comment>
<protein>
    <submittedName>
        <fullName evidence="13">ATPase P</fullName>
    </submittedName>
</protein>
<evidence type="ECO:0000256" key="2">
    <source>
        <dbReference type="ARBA" id="ARBA00006024"/>
    </source>
</evidence>
<dbReference type="PROSITE" id="PS50846">
    <property type="entry name" value="HMA_2"/>
    <property type="match status" value="1"/>
</dbReference>
<dbReference type="InterPro" id="IPR001757">
    <property type="entry name" value="P_typ_ATPase"/>
</dbReference>
<reference evidence="13 14" key="1">
    <citation type="journal article" date="2014" name="PLoS Genet.">
        <title>Phylogenetically driven sequencing of extremely halophilic archaea reveals strategies for static and dynamic osmo-response.</title>
        <authorList>
            <person name="Becker E.A."/>
            <person name="Seitzer P.M."/>
            <person name="Tritt A."/>
            <person name="Larsen D."/>
            <person name="Krusor M."/>
            <person name="Yao A.I."/>
            <person name="Wu D."/>
            <person name="Madern D."/>
            <person name="Eisen J.A."/>
            <person name="Darling A.E."/>
            <person name="Facciotti M.T."/>
        </authorList>
    </citation>
    <scope>NUCLEOTIDE SEQUENCE [LARGE SCALE GENOMIC DNA]</scope>
    <source>
        <strain evidence="13 14">DSM 1137</strain>
    </source>
</reference>
<dbReference type="Pfam" id="PF00122">
    <property type="entry name" value="E1-E2_ATPase"/>
    <property type="match status" value="1"/>
</dbReference>
<dbReference type="InterPro" id="IPR008250">
    <property type="entry name" value="ATPase_P-typ_transduc_dom_A_sf"/>
</dbReference>
<dbReference type="Proteomes" id="UP000011514">
    <property type="component" value="Unassembled WGS sequence"/>
</dbReference>
<keyword evidence="14" id="KW-1185">Reference proteome</keyword>
<dbReference type="SUPFAM" id="SSF81660">
    <property type="entry name" value="Metal cation-transporting ATPase, ATP-binding domain N"/>
    <property type="match status" value="1"/>
</dbReference>
<dbReference type="GO" id="GO:0043682">
    <property type="term" value="F:P-type divalent copper transporter activity"/>
    <property type="evidence" value="ECO:0007669"/>
    <property type="project" value="TreeGrafter"/>
</dbReference>
<dbReference type="Gene3D" id="3.30.70.100">
    <property type="match status" value="1"/>
</dbReference>
<comment type="caution">
    <text evidence="13">The sequence shown here is derived from an EMBL/GenBank/DDBJ whole genome shotgun (WGS) entry which is preliminary data.</text>
</comment>
<feature type="transmembrane region" description="Helical" evidence="11">
    <location>
        <begin position="182"/>
        <end position="203"/>
    </location>
</feature>
<feature type="transmembrane region" description="Helical" evidence="11">
    <location>
        <begin position="269"/>
        <end position="287"/>
    </location>
</feature>
<evidence type="ECO:0000259" key="12">
    <source>
        <dbReference type="PROSITE" id="PS50846"/>
    </source>
</evidence>
<dbReference type="EMBL" id="AOJE01000070">
    <property type="protein sequence ID" value="ELZ36190.1"/>
    <property type="molecule type" value="Genomic_DNA"/>
</dbReference>
<feature type="domain" description="HMA" evidence="12">
    <location>
        <begin position="80"/>
        <end position="146"/>
    </location>
</feature>
<sequence>MSDRQVDSPLLIMTDSCDLCGREVRSPTFETVGERSFCSSGCYDVYTTLGAADSSDAAGPSTENGTDREADAIHSDQHRSRTFLRIDGMYSATCEAYLESLVENQKGVISAEASYVTETVRVDHDPETASKDALRDALSTLGYTAYLRDDASSEAGETGGTTRRAREMDGIRKRRDDQLLGMRYSVGFLFGAFLLVPYVAILYPAHLASIFDWQALEIFEGAFRLNGQGAFVFLRLYFVMTGLILVFTGLPVLRGAYISLKMRRPNTDLLVAITAISAYAYSTAAVVLGRNDIFYDLAIVVTAAVTAVAFYESSIKQRALDRLTELTVSQIERARTYGSDGETQEVRVEDLGSGDVVLVRQGERVPVDGELIEGGCTVDEAIVTGESLPVPKRAGDEVIGGSIVTDGAALVRVGPDVTSSIDRITAAVWDLQSATHGVQRHADRLASYAVLLVVGAAAAISGAGAIAFGRSVSDAFLLALLVLLAGSPWALGLATPLSVAKSIASALRRGIIIFDETVFERLRDIDTVVFDKTGTLTTGEMEVIEADAPADLLDAVASLEQRASHPAANAITTAFAGGTAAGHGLDDRSEVAGDDNDTEHPGRVSEFVNHRSGVEGVIDGTAYLVGNLELFAERGWTVEDDVRSRVADARGFGQLPVVVGRDGAAEGLIVVGDEPRDGWGETISRLGARDADVVVLTGDDEEATDFFKRHEDVTHVFATVPPEGKTATIRRLKSDGQVAMVGDGTNDAPALAAADLGISLGGGTALAADAADIAIVDDDIRSVETAFDLAGAARRRVKQNNALAFSYNGIALLALAAGYFTPLSAAFAVIVGGGLVAANTRRTLLR</sequence>